<dbReference type="STRING" id="391936.S7S_16175"/>
<evidence type="ECO:0000256" key="3">
    <source>
        <dbReference type="ARBA" id="ARBA00023002"/>
    </source>
</evidence>
<keyword evidence="5" id="KW-0812">Transmembrane</keyword>
<comment type="similarity">
    <text evidence="2">Belongs to the bacterial PQQ dehydrogenase family.</text>
</comment>
<dbReference type="HOGENOM" id="CLU_018478_1_0_6"/>
<evidence type="ECO:0000313" key="7">
    <source>
        <dbReference type="EMBL" id="AJD49647.1"/>
    </source>
</evidence>
<feature type="transmembrane region" description="Helical" evidence="5">
    <location>
        <begin position="12"/>
        <end position="31"/>
    </location>
</feature>
<proteinExistence type="inferred from homology"/>
<dbReference type="NCBIfam" id="TIGR03074">
    <property type="entry name" value="PQQ_membr_DH"/>
    <property type="match status" value="1"/>
</dbReference>
<dbReference type="CDD" id="cd10280">
    <property type="entry name" value="PQQ_mGDH"/>
    <property type="match status" value="1"/>
</dbReference>
<accession>A0A0B4XTL8</accession>
<evidence type="ECO:0000256" key="2">
    <source>
        <dbReference type="ARBA" id="ARBA00008156"/>
    </source>
</evidence>
<dbReference type="SMART" id="SM00564">
    <property type="entry name" value="PQQ"/>
    <property type="match status" value="3"/>
</dbReference>
<dbReference type="InterPro" id="IPR011047">
    <property type="entry name" value="Quinoprotein_ADH-like_sf"/>
</dbReference>
<dbReference type="Pfam" id="PF01011">
    <property type="entry name" value="PQQ"/>
    <property type="match status" value="1"/>
</dbReference>
<dbReference type="PANTHER" id="PTHR32303:SF4">
    <property type="entry name" value="QUINOPROTEIN GLUCOSE DEHYDROGENASE"/>
    <property type="match status" value="1"/>
</dbReference>
<dbReference type="Gene3D" id="2.140.10.10">
    <property type="entry name" value="Quinoprotein alcohol dehydrogenase-like superfamily"/>
    <property type="match status" value="2"/>
</dbReference>
<evidence type="ECO:0000256" key="1">
    <source>
        <dbReference type="ARBA" id="ARBA00001931"/>
    </source>
</evidence>
<keyword evidence="5" id="KW-0472">Membrane</keyword>
<organism evidence="7 8">
    <name type="scientific">Isoalcanivorax pacificus W11-5</name>
    <dbReference type="NCBI Taxonomy" id="391936"/>
    <lineage>
        <taxon>Bacteria</taxon>
        <taxon>Pseudomonadati</taxon>
        <taxon>Pseudomonadota</taxon>
        <taxon>Gammaproteobacteria</taxon>
        <taxon>Oceanospirillales</taxon>
        <taxon>Alcanivoracaceae</taxon>
        <taxon>Isoalcanivorax</taxon>
    </lineage>
</organism>
<protein>
    <submittedName>
        <fullName evidence="7">Membrane-bound PQQ-dependent dehydrogenase</fullName>
    </submittedName>
</protein>
<evidence type="ECO:0000313" key="8">
    <source>
        <dbReference type="Proteomes" id="UP000006764"/>
    </source>
</evidence>
<evidence type="ECO:0000259" key="6">
    <source>
        <dbReference type="Pfam" id="PF01011"/>
    </source>
</evidence>
<dbReference type="KEGG" id="apac:S7S_16175"/>
<comment type="cofactor">
    <cofactor evidence="1">
        <name>pyrroloquinoline quinone</name>
        <dbReference type="ChEBI" id="CHEBI:58442"/>
    </cofactor>
</comment>
<evidence type="ECO:0000256" key="4">
    <source>
        <dbReference type="SAM" id="MobiDB-lite"/>
    </source>
</evidence>
<gene>
    <name evidence="7" type="ORF">S7S_16175</name>
</gene>
<dbReference type="SUPFAM" id="SSF50998">
    <property type="entry name" value="Quinoprotein alcohol dehydrogenase-like"/>
    <property type="match status" value="1"/>
</dbReference>
<keyword evidence="8" id="KW-1185">Reference proteome</keyword>
<feature type="region of interest" description="Disordered" evidence="4">
    <location>
        <begin position="629"/>
        <end position="656"/>
    </location>
</feature>
<sequence length="802" mass="86500">MHASGNNRGRGGPLLWLVGGLVALLGLPLLFGGIRLALLGGSLYYLLAGLGMLLAGGLLIAGRRTGVWLYALIFIGTLLWTLWETGNRYWGWIPRLDVILGLGVLVALVAPQLGFRRAPAWGAAGGLVLLAVVGGVLLFVPHGVTRNAEAPAFGASLHTDVGSAQPADNPAPQDWPAYGGGSAAQRYSPLSQITPDNVAQLEVAWQYRTGDLLEHRWGAETTPLKIGDAVYLCTSRNVLISLDAASGEERWRYDPQVSSDAIPYTAACRGVTYYEVPPARLAGSDGLCAQRIFSGTLDGRLIAVDAGTGEPCTGFGNGGEVDIKEGMGETPPGYVSINSAPVVVRDVLITGHQVLDGQRRYPPSGVIKGFDAVDGRLAWAWDAARPDYSGPLEEGETYVRGSPNMWTAAAGDNALGLVYLPMANSAADYWSRSRTEAENEWATSLVALDVTTGLPVWHFQTTHVDVWDYDLGSQPTLLDFPTDNGPVPAVLLPTKQGDIYVFDRRTGDPLVDIEERPVPQGGAEPEMRSPTQPYSLYHTVQQPDLTPQQMWGMTPYDQLFCRIQFHEAAYEGMYTPPQADRPWIEFTGYNGGVDWGGAALDPVRGVMLLNYNITPNYNRLVPREQADRYGWRPRDELPEDKGGAEGQGDPQEGTPYAIDVNAGWRVKYTGLLCKEPPYGGIRAVEVRSGRTLWDRPFGTARANGPWGIRSGLPFVIGTPNNGGAVLTASGLVFIAAATDDLIRAIDLRTGETLWQAALPAGGQANPLMYEAGGRQYLMIVAAGHHFMETPSGDYVLTYALPE</sequence>
<dbReference type="InterPro" id="IPR018391">
    <property type="entry name" value="PQQ_b-propeller_rpt"/>
</dbReference>
<dbReference type="AlphaFoldDB" id="A0A0B4XTL8"/>
<keyword evidence="3" id="KW-0560">Oxidoreductase</keyword>
<dbReference type="GO" id="GO:0016020">
    <property type="term" value="C:membrane"/>
    <property type="evidence" value="ECO:0007669"/>
    <property type="project" value="InterPro"/>
</dbReference>
<dbReference type="OrthoDB" id="9794322at2"/>
<feature type="transmembrane region" description="Helical" evidence="5">
    <location>
        <begin position="121"/>
        <end position="140"/>
    </location>
</feature>
<feature type="transmembrane region" description="Helical" evidence="5">
    <location>
        <begin position="67"/>
        <end position="83"/>
    </location>
</feature>
<dbReference type="PANTHER" id="PTHR32303">
    <property type="entry name" value="QUINOPROTEIN ALCOHOL DEHYDROGENASE (CYTOCHROME C)"/>
    <property type="match status" value="1"/>
</dbReference>
<dbReference type="EMBL" id="CP004387">
    <property type="protein sequence ID" value="AJD49647.1"/>
    <property type="molecule type" value="Genomic_DNA"/>
</dbReference>
<feature type="transmembrane region" description="Helical" evidence="5">
    <location>
        <begin position="89"/>
        <end position="109"/>
    </location>
</feature>
<dbReference type="InterPro" id="IPR002372">
    <property type="entry name" value="PQQ_rpt_dom"/>
</dbReference>
<feature type="transmembrane region" description="Helical" evidence="5">
    <location>
        <begin position="43"/>
        <end position="60"/>
    </location>
</feature>
<dbReference type="GO" id="GO:0008876">
    <property type="term" value="F:quinoprotein glucose dehydrogenase activity"/>
    <property type="evidence" value="ECO:0007669"/>
    <property type="project" value="TreeGrafter"/>
</dbReference>
<feature type="compositionally biased region" description="Basic and acidic residues" evidence="4">
    <location>
        <begin position="629"/>
        <end position="643"/>
    </location>
</feature>
<evidence type="ECO:0000256" key="5">
    <source>
        <dbReference type="SAM" id="Phobius"/>
    </source>
</evidence>
<name>A0A0B4XTL8_9GAMM</name>
<feature type="domain" description="Pyrrolo-quinoline quinone repeat" evidence="6">
    <location>
        <begin position="175"/>
        <end position="776"/>
    </location>
</feature>
<dbReference type="RefSeq" id="WP_008733267.1">
    <property type="nucleotide sequence ID" value="NZ_CP004387.1"/>
</dbReference>
<reference evidence="7 8" key="1">
    <citation type="journal article" date="2012" name="J. Bacteriol.">
        <title>Genome sequence of an alkane-degrading bacterium, Alcanivorax pacificus type strain W11-5, isolated from deep sea sediment.</title>
        <authorList>
            <person name="Lai Q."/>
            <person name="Shao Z."/>
        </authorList>
    </citation>
    <scope>NUCLEOTIDE SEQUENCE [LARGE SCALE GENOMIC DNA]</scope>
    <source>
        <strain evidence="7 8">W11-5</strain>
    </source>
</reference>
<dbReference type="Proteomes" id="UP000006764">
    <property type="component" value="Chromosome"/>
</dbReference>
<dbReference type="GO" id="GO:0048038">
    <property type="term" value="F:quinone binding"/>
    <property type="evidence" value="ECO:0007669"/>
    <property type="project" value="InterPro"/>
</dbReference>
<dbReference type="InterPro" id="IPR017511">
    <property type="entry name" value="PQQ_mDH"/>
</dbReference>
<keyword evidence="5" id="KW-1133">Transmembrane helix</keyword>